<dbReference type="PANTHER" id="PTHR32089:SF112">
    <property type="entry name" value="LYSOZYME-LIKE PROTEIN-RELATED"/>
    <property type="match status" value="1"/>
</dbReference>
<dbReference type="Gene3D" id="1.10.287.950">
    <property type="entry name" value="Methyl-accepting chemotaxis protein"/>
    <property type="match status" value="2"/>
</dbReference>
<comment type="caution">
    <text evidence="8">The sequence shown here is derived from an EMBL/GenBank/DDBJ whole genome shotgun (WGS) entry which is preliminary data.</text>
</comment>
<dbReference type="EMBL" id="JALJXV010000004">
    <property type="protein sequence ID" value="MCP1674943.1"/>
    <property type="molecule type" value="Genomic_DNA"/>
</dbReference>
<accession>A0AAE3KCH0</accession>
<feature type="region of interest" description="Disordered" evidence="6">
    <location>
        <begin position="78"/>
        <end position="99"/>
    </location>
</feature>
<proteinExistence type="inferred from homology"/>
<dbReference type="RefSeq" id="WP_253477583.1">
    <property type="nucleotide sequence ID" value="NZ_JALJXV010000004.1"/>
</dbReference>
<dbReference type="AlphaFoldDB" id="A0AAE3KCH0"/>
<dbReference type="GO" id="GO:0006935">
    <property type="term" value="P:chemotaxis"/>
    <property type="evidence" value="ECO:0007669"/>
    <property type="project" value="InterPro"/>
</dbReference>
<reference evidence="8" key="1">
    <citation type="submission" date="2022-03" db="EMBL/GenBank/DDBJ databases">
        <title>Genomic Encyclopedia of Type Strains, Phase III (KMG-III): the genomes of soil and plant-associated and newly described type strains.</title>
        <authorList>
            <person name="Whitman W."/>
        </authorList>
    </citation>
    <scope>NUCLEOTIDE SEQUENCE</scope>
    <source>
        <strain evidence="8">ANL 6-2</strain>
    </source>
</reference>
<keyword evidence="5" id="KW-0175">Coiled coil</keyword>
<keyword evidence="2 4" id="KW-0807">Transducer</keyword>
<comment type="similarity">
    <text evidence="3">Belongs to the methyl-accepting chemotaxis (MCP) protein family.</text>
</comment>
<dbReference type="Pfam" id="PF00015">
    <property type="entry name" value="MCPsignal"/>
    <property type="match status" value="2"/>
</dbReference>
<protein>
    <submittedName>
        <fullName evidence="8">Methyl-accepting chemotaxis protein</fullName>
    </submittedName>
</protein>
<dbReference type="GO" id="GO:0016020">
    <property type="term" value="C:membrane"/>
    <property type="evidence" value="ECO:0007669"/>
    <property type="project" value="UniProtKB-SubCell"/>
</dbReference>
<dbReference type="Proteomes" id="UP001205843">
    <property type="component" value="Unassembled WGS sequence"/>
</dbReference>
<dbReference type="PANTHER" id="PTHR32089">
    <property type="entry name" value="METHYL-ACCEPTING CHEMOTAXIS PROTEIN MCPB"/>
    <property type="match status" value="1"/>
</dbReference>
<evidence type="ECO:0000313" key="9">
    <source>
        <dbReference type="Proteomes" id="UP001205843"/>
    </source>
</evidence>
<evidence type="ECO:0000256" key="1">
    <source>
        <dbReference type="ARBA" id="ARBA00004370"/>
    </source>
</evidence>
<keyword evidence="9" id="KW-1185">Reference proteome</keyword>
<organism evidence="8 9">
    <name type="scientific">Natronocella acetinitrilica</name>
    <dbReference type="NCBI Taxonomy" id="414046"/>
    <lineage>
        <taxon>Bacteria</taxon>
        <taxon>Pseudomonadati</taxon>
        <taxon>Pseudomonadota</taxon>
        <taxon>Gammaproteobacteria</taxon>
        <taxon>Chromatiales</taxon>
        <taxon>Ectothiorhodospiraceae</taxon>
        <taxon>Natronocella</taxon>
    </lineage>
</organism>
<feature type="coiled-coil region" evidence="5">
    <location>
        <begin position="270"/>
        <end position="297"/>
    </location>
</feature>
<sequence length="766" mass="81831">MNLFGFFRSSGQTASLVTESVGRAPRDYTEVLGSIAALGTELGDITGNMAEGLDRISERVAREASQYRELLDSAEDLDQRNRTVDTSAGRARESASEASTQVSAWKDTIEQAVKAVGELTESVGTIEHQVGGLKSALDRVAEVAAGITSIAKQTNLLALNATIEATRAGEVGRGFAVVAEHVKELARQTSEATADIRALLEELTSRIDRLMDRGAAGTERAESVRQGAETLSTMMAAVAEAMADVERESDRIGSAVSAIDEHCRETVDGLNGMRQDVAQADNAVSEAQQRAAGLLETATALGSLGKDGQIGANAVAQAAVHGRRIAVETSDIAGNVDAIAGRVDRQAALFEQLQQMTETLGQHHGEVDEAARGAQHVAATAAQDVANAASTVTESITSMQALADDVSGIHQDLTGLADVLARITKAARGIDGIAKQTNLLALNAAIEAARAGEAGHGFAVVADEVKQLAQQTSEATTDIETTLNGLTVQAHTLADIGAQGSLRAREVRAATGSLDEVVERIGQAMAGVDRQSNEIVEAVQAIRALCASMQDHLTGLSRESAISAEHLKEMQEDGNRVLGKAEALLNLVNDGELETPERDMISRAREAARSVSAAFEQAVRDQRISLEELFDRDYRPIADSDPKQYLTRYTGFTDEVLPAIQEPHYQAADTILACCTTDDHGHIATHNQHVSQPQRPDDPLWNAANCRNRRMFDDRVGLAAAKNEKPFLLQAYRRNMGDRFVLTMDASSPVMVNGRHWGAVRIIYLP</sequence>
<dbReference type="SUPFAM" id="SSF58104">
    <property type="entry name" value="Methyl-accepting chemotaxis protein (MCP) signaling domain"/>
    <property type="match status" value="2"/>
</dbReference>
<evidence type="ECO:0000256" key="6">
    <source>
        <dbReference type="SAM" id="MobiDB-lite"/>
    </source>
</evidence>
<dbReference type="GO" id="GO:0004888">
    <property type="term" value="F:transmembrane signaling receptor activity"/>
    <property type="evidence" value="ECO:0007669"/>
    <property type="project" value="InterPro"/>
</dbReference>
<dbReference type="PROSITE" id="PS50111">
    <property type="entry name" value="CHEMOTAXIS_TRANSDUC_2"/>
    <property type="match status" value="2"/>
</dbReference>
<dbReference type="InterPro" id="IPR004090">
    <property type="entry name" value="Chemotax_Me-accpt_rcpt"/>
</dbReference>
<name>A0AAE3KCH0_9GAMM</name>
<evidence type="ECO:0000256" key="3">
    <source>
        <dbReference type="ARBA" id="ARBA00029447"/>
    </source>
</evidence>
<evidence type="ECO:0000256" key="4">
    <source>
        <dbReference type="PROSITE-ProRule" id="PRU00284"/>
    </source>
</evidence>
<dbReference type="PRINTS" id="PR00260">
    <property type="entry name" value="CHEMTRNSDUCR"/>
</dbReference>
<evidence type="ECO:0000259" key="7">
    <source>
        <dbReference type="PROSITE" id="PS50111"/>
    </source>
</evidence>
<evidence type="ECO:0000256" key="5">
    <source>
        <dbReference type="SAM" id="Coils"/>
    </source>
</evidence>
<feature type="domain" description="Methyl-accepting transducer" evidence="7">
    <location>
        <begin position="321"/>
        <end position="568"/>
    </location>
</feature>
<gene>
    <name evidence="8" type="ORF">J2T57_002081</name>
</gene>
<feature type="domain" description="Methyl-accepting transducer" evidence="7">
    <location>
        <begin position="38"/>
        <end position="278"/>
    </location>
</feature>
<dbReference type="InterPro" id="IPR004089">
    <property type="entry name" value="MCPsignal_dom"/>
</dbReference>
<evidence type="ECO:0000313" key="8">
    <source>
        <dbReference type="EMBL" id="MCP1674943.1"/>
    </source>
</evidence>
<evidence type="ECO:0000256" key="2">
    <source>
        <dbReference type="ARBA" id="ARBA00023224"/>
    </source>
</evidence>
<dbReference type="SMART" id="SM00283">
    <property type="entry name" value="MA"/>
    <property type="match status" value="2"/>
</dbReference>
<comment type="subcellular location">
    <subcellularLocation>
        <location evidence="1">Membrane</location>
    </subcellularLocation>
</comment>
<dbReference type="GO" id="GO:0007165">
    <property type="term" value="P:signal transduction"/>
    <property type="evidence" value="ECO:0007669"/>
    <property type="project" value="UniProtKB-KW"/>
</dbReference>
<feature type="coiled-coil region" evidence="5">
    <location>
        <begin position="182"/>
        <end position="213"/>
    </location>
</feature>